<organism evidence="2 3">
    <name type="scientific">Arthrobotrys conoides</name>
    <dbReference type="NCBI Taxonomy" id="74498"/>
    <lineage>
        <taxon>Eukaryota</taxon>
        <taxon>Fungi</taxon>
        <taxon>Dikarya</taxon>
        <taxon>Ascomycota</taxon>
        <taxon>Pezizomycotina</taxon>
        <taxon>Orbiliomycetes</taxon>
        <taxon>Orbiliales</taxon>
        <taxon>Orbiliaceae</taxon>
        <taxon>Arthrobotrys</taxon>
    </lineage>
</organism>
<feature type="region of interest" description="Disordered" evidence="1">
    <location>
        <begin position="548"/>
        <end position="569"/>
    </location>
</feature>
<protein>
    <recommendedName>
        <fullName evidence="4">Metallo-beta-lactamase domain-containing protein</fullName>
    </recommendedName>
</protein>
<name>A0AAN8RW82_9PEZI</name>
<evidence type="ECO:0008006" key="4">
    <source>
        <dbReference type="Google" id="ProtNLM"/>
    </source>
</evidence>
<accession>A0AAN8RW82</accession>
<feature type="region of interest" description="Disordered" evidence="1">
    <location>
        <begin position="759"/>
        <end position="790"/>
    </location>
</feature>
<dbReference type="SUPFAM" id="SSF56281">
    <property type="entry name" value="Metallo-hydrolase/oxidoreductase"/>
    <property type="match status" value="1"/>
</dbReference>
<proteinExistence type="predicted"/>
<evidence type="ECO:0000313" key="2">
    <source>
        <dbReference type="EMBL" id="KAK6518680.1"/>
    </source>
</evidence>
<evidence type="ECO:0000313" key="3">
    <source>
        <dbReference type="Proteomes" id="UP001307849"/>
    </source>
</evidence>
<dbReference type="EMBL" id="JAVHJM010000002">
    <property type="protein sequence ID" value="KAK6518680.1"/>
    <property type="molecule type" value="Genomic_DNA"/>
</dbReference>
<dbReference type="Proteomes" id="UP001307849">
    <property type="component" value="Unassembled WGS sequence"/>
</dbReference>
<gene>
    <name evidence="2" type="ORF">TWF506_005817</name>
</gene>
<feature type="compositionally biased region" description="Acidic residues" evidence="1">
    <location>
        <begin position="553"/>
        <end position="566"/>
    </location>
</feature>
<feature type="region of interest" description="Disordered" evidence="1">
    <location>
        <begin position="590"/>
        <end position="610"/>
    </location>
</feature>
<evidence type="ECO:0000256" key="1">
    <source>
        <dbReference type="SAM" id="MobiDB-lite"/>
    </source>
</evidence>
<comment type="caution">
    <text evidence="2">The sequence shown here is derived from an EMBL/GenBank/DDBJ whole genome shotgun (WGS) entry which is preliminary data.</text>
</comment>
<feature type="compositionally biased region" description="Basic residues" evidence="1">
    <location>
        <begin position="779"/>
        <end position="790"/>
    </location>
</feature>
<reference evidence="2 3" key="1">
    <citation type="submission" date="2019-10" db="EMBL/GenBank/DDBJ databases">
        <authorList>
            <person name="Palmer J.M."/>
        </authorList>
    </citation>
    <scope>NUCLEOTIDE SEQUENCE [LARGE SCALE GENOMIC DNA]</scope>
    <source>
        <strain evidence="2 3">TWF506</strain>
    </source>
</reference>
<dbReference type="InterPro" id="IPR036866">
    <property type="entry name" value="RibonucZ/Hydroxyglut_hydro"/>
</dbReference>
<keyword evidence="3" id="KW-1185">Reference proteome</keyword>
<dbReference type="Gene3D" id="3.60.15.10">
    <property type="entry name" value="Ribonuclease Z/Hydroxyacylglutathione hydrolase-like"/>
    <property type="match status" value="1"/>
</dbReference>
<sequence>MEKKGMEITQHKDEGWKVDNWQIPVPLGDCSVHLLTYDRKIKRAFIMDGGKKADQVTPAAAILKTLRLIDRKYGSSWLLDKWVVTHWDEDHYQGVLDLLASDDQYVCRGTTKKFKKIRLFRDAYFISSPRVFCGADPAYKNGPNTELDMSPFLRKIHPLFGEYFGHTVWGNELLGVDLFTGRGLFPGISKYSDIQTGEISLFEDAPRFTVLGANGYAVKGYGDLNASIHPKLNIVENLKEEDEISKNETSILSLLHWGSKSAYFTGGDGNPRAETEAIIPFLQQNKMLPVNTFKLDHHGSSKENISQTINGPAIRVVSTLEARNLLVTPGNQYGHPTYDLVTLLSECKYGDGTRPVLFTTRLPYWMLKEPSGKDLNLGHLKALEGVHERATNKSQGKNALSNLKGLQAELAPDMLEADKRYKDVHEAFKLDFQKAQKAENLPDWQETLNEANRLRDIFSKNLANFYSDNFDNSAISENEDLDFFDAEDVVRENRELLQSTTMAYWSTISGQQVNTDKQPYYIIRFTFDSTAKAHIDVLDLYGSAVKLETPSAPEDEDYTSETDDSDPPVNQEEIYLQYLEFQANLQASLKDPSTQGQPYQRPPLQIGQPTHLGGKSIQVLGQDYNAFRYTDALARTIVSRLVEDNTAEITVNYGEIEEDMTSDLQKLSEEAQEPLEMQKVFKGVHDYFGVYGFGIEGGTAKDPKSLPKDPEEISYKKWAADDKDKSLYFEGSKLIKPKKTTRKRVGNILNPKITKILNEVAPNKNKKNKDEPNDDQIAGKKKTGLLNKKK</sequence>
<dbReference type="AlphaFoldDB" id="A0AAN8RW82"/>